<reference evidence="5 6" key="1">
    <citation type="submission" date="2020-08" db="EMBL/GenBank/DDBJ databases">
        <title>Genomic Encyclopedia of Type Strains, Phase IV (KMG-IV): sequencing the most valuable type-strain genomes for metagenomic binning, comparative biology and taxonomic classification.</title>
        <authorList>
            <person name="Goeker M."/>
        </authorList>
    </citation>
    <scope>NUCLEOTIDE SEQUENCE [LARGE SCALE GENOMIC DNA]</scope>
    <source>
        <strain evidence="5 6">YC6723</strain>
    </source>
</reference>
<feature type="domain" description="Cyclic nucleotide-binding" evidence="4">
    <location>
        <begin position="1"/>
        <end position="78"/>
    </location>
</feature>
<dbReference type="AlphaFoldDB" id="A0A840F9V4"/>
<dbReference type="InterPro" id="IPR018490">
    <property type="entry name" value="cNMP-bd_dom_sf"/>
</dbReference>
<evidence type="ECO:0000256" key="3">
    <source>
        <dbReference type="ARBA" id="ARBA00023163"/>
    </source>
</evidence>
<dbReference type="InterPro" id="IPR036388">
    <property type="entry name" value="WH-like_DNA-bd_sf"/>
</dbReference>
<dbReference type="SUPFAM" id="SSF51206">
    <property type="entry name" value="cAMP-binding domain-like"/>
    <property type="match status" value="1"/>
</dbReference>
<keyword evidence="2" id="KW-0238">DNA-binding</keyword>
<dbReference type="InterPro" id="IPR036390">
    <property type="entry name" value="WH_DNA-bd_sf"/>
</dbReference>
<dbReference type="InterPro" id="IPR012318">
    <property type="entry name" value="HTH_CRP"/>
</dbReference>
<dbReference type="GO" id="GO:0006355">
    <property type="term" value="P:regulation of DNA-templated transcription"/>
    <property type="evidence" value="ECO:0007669"/>
    <property type="project" value="InterPro"/>
</dbReference>
<organism evidence="5 6">
    <name type="scientific">Sphingomonas jinjuensis</name>
    <dbReference type="NCBI Taxonomy" id="535907"/>
    <lineage>
        <taxon>Bacteria</taxon>
        <taxon>Pseudomonadati</taxon>
        <taxon>Pseudomonadota</taxon>
        <taxon>Alphaproteobacteria</taxon>
        <taxon>Sphingomonadales</taxon>
        <taxon>Sphingomonadaceae</taxon>
        <taxon>Sphingomonas</taxon>
    </lineage>
</organism>
<gene>
    <name evidence="5" type="ORF">GGQ80_001293</name>
</gene>
<keyword evidence="1" id="KW-0805">Transcription regulation</keyword>
<dbReference type="CDD" id="cd00038">
    <property type="entry name" value="CAP_ED"/>
    <property type="match status" value="1"/>
</dbReference>
<proteinExistence type="predicted"/>
<dbReference type="SUPFAM" id="SSF46785">
    <property type="entry name" value="Winged helix' DNA-binding domain"/>
    <property type="match status" value="1"/>
</dbReference>
<dbReference type="Pfam" id="PF13545">
    <property type="entry name" value="HTH_Crp_2"/>
    <property type="match status" value="1"/>
</dbReference>
<name>A0A840F9V4_9SPHN</name>
<sequence length="231" mass="26063">MESLSADDFALLAPSLERVPFRIGEVLARAGTPISNVFFFEGAIAGVLDSLEGDRRFAVGLIGREGFAGKALLLGDDRWPYDIVMRAEPGDLLRCPADALLAAFERSETLRLALLRYVHVFMLQMGRTIVSSLAHSIERRMARWILLYHDRVRGDDICMTHEEFRLMMGVRRASITDALHRLEEAQAVWARRGRITVRDRAKLIALAGDTYGPAERDYRRLISPHFAHDEG</sequence>
<dbReference type="GO" id="GO:0003677">
    <property type="term" value="F:DNA binding"/>
    <property type="evidence" value="ECO:0007669"/>
    <property type="project" value="UniProtKB-KW"/>
</dbReference>
<dbReference type="Proteomes" id="UP000529795">
    <property type="component" value="Unassembled WGS sequence"/>
</dbReference>
<accession>A0A840F9V4</accession>
<dbReference type="InterPro" id="IPR000595">
    <property type="entry name" value="cNMP-bd_dom"/>
</dbReference>
<keyword evidence="3" id="KW-0804">Transcription</keyword>
<dbReference type="InterPro" id="IPR014710">
    <property type="entry name" value="RmlC-like_jellyroll"/>
</dbReference>
<protein>
    <submittedName>
        <fullName evidence="5">CRP-like cAMP-binding protein</fullName>
    </submittedName>
</protein>
<dbReference type="PROSITE" id="PS50042">
    <property type="entry name" value="CNMP_BINDING_3"/>
    <property type="match status" value="1"/>
</dbReference>
<evidence type="ECO:0000259" key="4">
    <source>
        <dbReference type="PROSITE" id="PS50042"/>
    </source>
</evidence>
<evidence type="ECO:0000313" key="5">
    <source>
        <dbReference type="EMBL" id="MBB4153391.1"/>
    </source>
</evidence>
<dbReference type="EMBL" id="JACIEV010000003">
    <property type="protein sequence ID" value="MBB4153391.1"/>
    <property type="molecule type" value="Genomic_DNA"/>
</dbReference>
<evidence type="ECO:0000256" key="2">
    <source>
        <dbReference type="ARBA" id="ARBA00023125"/>
    </source>
</evidence>
<evidence type="ECO:0000313" key="6">
    <source>
        <dbReference type="Proteomes" id="UP000529795"/>
    </source>
</evidence>
<dbReference type="Gene3D" id="1.10.10.10">
    <property type="entry name" value="Winged helix-like DNA-binding domain superfamily/Winged helix DNA-binding domain"/>
    <property type="match status" value="1"/>
</dbReference>
<evidence type="ECO:0000256" key="1">
    <source>
        <dbReference type="ARBA" id="ARBA00023015"/>
    </source>
</evidence>
<dbReference type="Gene3D" id="2.60.120.10">
    <property type="entry name" value="Jelly Rolls"/>
    <property type="match status" value="1"/>
</dbReference>
<keyword evidence="6" id="KW-1185">Reference proteome</keyword>
<comment type="caution">
    <text evidence="5">The sequence shown here is derived from an EMBL/GenBank/DDBJ whole genome shotgun (WGS) entry which is preliminary data.</text>
</comment>